<keyword evidence="9" id="KW-1185">Reference proteome</keyword>
<organism evidence="8 9">
    <name type="scientific">Chiloscyllium punctatum</name>
    <name type="common">Brownbanded bambooshark</name>
    <name type="synonym">Hemiscyllium punctatum</name>
    <dbReference type="NCBI Taxonomy" id="137246"/>
    <lineage>
        <taxon>Eukaryota</taxon>
        <taxon>Metazoa</taxon>
        <taxon>Chordata</taxon>
        <taxon>Craniata</taxon>
        <taxon>Vertebrata</taxon>
        <taxon>Chondrichthyes</taxon>
        <taxon>Elasmobranchii</taxon>
        <taxon>Galeomorphii</taxon>
        <taxon>Galeoidea</taxon>
        <taxon>Orectolobiformes</taxon>
        <taxon>Hemiscylliidae</taxon>
        <taxon>Chiloscyllium</taxon>
    </lineage>
</organism>
<dbReference type="AlphaFoldDB" id="A0A401SKW9"/>
<dbReference type="FunFam" id="1.20.5.170:FF:000002">
    <property type="entry name" value="Type I keratin KA11"/>
    <property type="match status" value="1"/>
</dbReference>
<dbReference type="OrthoDB" id="2441647at2759"/>
<name>A0A401SKW9_CHIPU</name>
<dbReference type="InterPro" id="IPR018039">
    <property type="entry name" value="IF_conserved"/>
</dbReference>
<feature type="coiled-coil region" evidence="5">
    <location>
        <begin position="91"/>
        <end position="209"/>
    </location>
</feature>
<dbReference type="PROSITE" id="PS00226">
    <property type="entry name" value="IF_ROD_1"/>
    <property type="match status" value="1"/>
</dbReference>
<dbReference type="GO" id="GO:0005882">
    <property type="term" value="C:intermediate filament"/>
    <property type="evidence" value="ECO:0007669"/>
    <property type="project" value="UniProtKB-KW"/>
</dbReference>
<dbReference type="FunFam" id="1.20.5.500:FF:000001">
    <property type="entry name" value="Type II keratin 23"/>
    <property type="match status" value="1"/>
</dbReference>
<dbReference type="PROSITE" id="PS51842">
    <property type="entry name" value="IF_ROD_2"/>
    <property type="match status" value="1"/>
</dbReference>
<dbReference type="GO" id="GO:0099160">
    <property type="term" value="C:postsynaptic intermediate filament cytoskeleton"/>
    <property type="evidence" value="ECO:0007669"/>
    <property type="project" value="TreeGrafter"/>
</dbReference>
<evidence type="ECO:0000259" key="7">
    <source>
        <dbReference type="PROSITE" id="PS51842"/>
    </source>
</evidence>
<dbReference type="STRING" id="137246.A0A401SKW9"/>
<feature type="compositionally biased region" description="Low complexity" evidence="6">
    <location>
        <begin position="417"/>
        <end position="426"/>
    </location>
</feature>
<feature type="region of interest" description="Disordered" evidence="6">
    <location>
        <begin position="459"/>
        <end position="483"/>
    </location>
</feature>
<dbReference type="SUPFAM" id="SSF90257">
    <property type="entry name" value="Myosin rod fragments"/>
    <property type="match status" value="1"/>
</dbReference>
<dbReference type="GO" id="GO:0005737">
    <property type="term" value="C:cytoplasm"/>
    <property type="evidence" value="ECO:0007669"/>
    <property type="project" value="TreeGrafter"/>
</dbReference>
<feature type="domain" description="IF rod" evidence="7">
    <location>
        <begin position="80"/>
        <end position="392"/>
    </location>
</feature>
<evidence type="ECO:0000313" key="8">
    <source>
        <dbReference type="EMBL" id="GCC31031.1"/>
    </source>
</evidence>
<sequence>MSLTPELYPSSYRRLYGEAPRATARYSVTSSRSSSFRSQSVPRGGLLSVPSPAVYRRSADLELLQSSGLGNEFRITRTNEKEQLQGLNDRFAVYIDKVRGLEQQNRALEAELSVLRQRQAEPSRLAELYEQEMRELRSQVDELSSGRCQALLDRDSLEQELQQLRQRLEEEQRGREEAEATARAYRKDVDGATLARLELEKKLQALMDELGFVRKLHDQELEELRGLLHAAQVQAEVELDTAKPDLTAALRDIRAEYESLAARNTQSAEDWYRSKFADMSEAAAKNNEALRANREELSEYRRQLQSRTIEVEAVRGTNQSLERQLREMEEQHSAEVAGYQDTIGHLEDELRNTKTEMARHLREYQDLLNVKMALDIEIAAYRKLLEGEETRLSTSITNLPLTNTNPALMVPTQPRFSTTTTTSIVSSKKELKEEGPKMSTKLSKQKAEAYEEIIEETIVSTKKVEREDQNASSQKTEVTNPPK</sequence>
<keyword evidence="1 4" id="KW-0403">Intermediate filament</keyword>
<dbReference type="EMBL" id="BEZZ01000336">
    <property type="protein sequence ID" value="GCC31031.1"/>
    <property type="molecule type" value="Genomic_DNA"/>
</dbReference>
<dbReference type="InterPro" id="IPR050405">
    <property type="entry name" value="Intermediate_filament"/>
</dbReference>
<feature type="compositionally biased region" description="Polar residues" evidence="6">
    <location>
        <begin position="470"/>
        <end position="483"/>
    </location>
</feature>
<evidence type="ECO:0000256" key="2">
    <source>
        <dbReference type="ARBA" id="ARBA00023054"/>
    </source>
</evidence>
<comment type="similarity">
    <text evidence="3 4">Belongs to the intermediate filament family.</text>
</comment>
<protein>
    <recommendedName>
        <fullName evidence="7">IF rod domain-containing protein</fullName>
    </recommendedName>
</protein>
<comment type="caution">
    <text evidence="8">The sequence shown here is derived from an EMBL/GenBank/DDBJ whole genome shotgun (WGS) entry which is preliminary data.</text>
</comment>
<dbReference type="Gene3D" id="1.20.5.1160">
    <property type="entry name" value="Vasodilator-stimulated phosphoprotein"/>
    <property type="match status" value="1"/>
</dbReference>
<accession>A0A401SKW9</accession>
<dbReference type="OMA" id="CASSYRK"/>
<dbReference type="GO" id="GO:0099184">
    <property type="term" value="F:structural constituent of postsynaptic intermediate filament cytoskeleton"/>
    <property type="evidence" value="ECO:0007669"/>
    <property type="project" value="TreeGrafter"/>
</dbReference>
<reference evidence="8 9" key="1">
    <citation type="journal article" date="2018" name="Nat. Ecol. Evol.">
        <title>Shark genomes provide insights into elasmobranch evolution and the origin of vertebrates.</title>
        <authorList>
            <person name="Hara Y"/>
            <person name="Yamaguchi K"/>
            <person name="Onimaru K"/>
            <person name="Kadota M"/>
            <person name="Koyanagi M"/>
            <person name="Keeley SD"/>
            <person name="Tatsumi K"/>
            <person name="Tanaka K"/>
            <person name="Motone F"/>
            <person name="Kageyama Y"/>
            <person name="Nozu R"/>
            <person name="Adachi N"/>
            <person name="Nishimura O"/>
            <person name="Nakagawa R"/>
            <person name="Tanegashima C"/>
            <person name="Kiyatake I"/>
            <person name="Matsumoto R"/>
            <person name="Murakumo K"/>
            <person name="Nishida K"/>
            <person name="Terakita A"/>
            <person name="Kuratani S"/>
            <person name="Sato K"/>
            <person name="Hyodo S Kuraku.S."/>
        </authorList>
    </citation>
    <scope>NUCLEOTIDE SEQUENCE [LARGE SCALE GENOMIC DNA]</scope>
</reference>
<evidence type="ECO:0000256" key="3">
    <source>
        <dbReference type="ARBA" id="ARBA00061646"/>
    </source>
</evidence>
<evidence type="ECO:0000256" key="1">
    <source>
        <dbReference type="ARBA" id="ARBA00022754"/>
    </source>
</evidence>
<gene>
    <name evidence="8" type="ORF">chiPu_0009485</name>
</gene>
<dbReference type="Gene3D" id="1.20.5.170">
    <property type="match status" value="1"/>
</dbReference>
<evidence type="ECO:0000256" key="5">
    <source>
        <dbReference type="SAM" id="Coils"/>
    </source>
</evidence>
<dbReference type="SUPFAM" id="SSF64593">
    <property type="entry name" value="Intermediate filament protein, coiled coil region"/>
    <property type="match status" value="2"/>
</dbReference>
<dbReference type="FunFam" id="1.20.5.1160:FF:000001">
    <property type="entry name" value="Keratin type II"/>
    <property type="match status" value="1"/>
</dbReference>
<feature type="coiled-coil region" evidence="5">
    <location>
        <begin position="283"/>
        <end position="370"/>
    </location>
</feature>
<feature type="compositionally biased region" description="Basic and acidic residues" evidence="6">
    <location>
        <begin position="427"/>
        <end position="436"/>
    </location>
</feature>
<dbReference type="PANTHER" id="PTHR45652:SF18">
    <property type="entry name" value="ALPHA-INTERNEXIN"/>
    <property type="match status" value="1"/>
</dbReference>
<dbReference type="Pfam" id="PF00038">
    <property type="entry name" value="Filament"/>
    <property type="match status" value="1"/>
</dbReference>
<dbReference type="PANTHER" id="PTHR45652">
    <property type="entry name" value="GLIAL FIBRILLARY ACIDIC PROTEIN"/>
    <property type="match status" value="1"/>
</dbReference>
<feature type="region of interest" description="Disordered" evidence="6">
    <location>
        <begin position="405"/>
        <end position="446"/>
    </location>
</feature>
<evidence type="ECO:0000256" key="4">
    <source>
        <dbReference type="RuleBase" id="RU000685"/>
    </source>
</evidence>
<dbReference type="GO" id="GO:0045109">
    <property type="term" value="P:intermediate filament organization"/>
    <property type="evidence" value="ECO:0007669"/>
    <property type="project" value="TreeGrafter"/>
</dbReference>
<dbReference type="SMART" id="SM01391">
    <property type="entry name" value="Filament"/>
    <property type="match status" value="1"/>
</dbReference>
<dbReference type="InterPro" id="IPR039008">
    <property type="entry name" value="IF_rod_dom"/>
</dbReference>
<dbReference type="Proteomes" id="UP000287033">
    <property type="component" value="Unassembled WGS sequence"/>
</dbReference>
<dbReference type="Gene3D" id="1.20.5.500">
    <property type="entry name" value="Single helix bin"/>
    <property type="match status" value="1"/>
</dbReference>
<proteinExistence type="inferred from homology"/>
<keyword evidence="2 5" id="KW-0175">Coiled coil</keyword>
<evidence type="ECO:0000256" key="6">
    <source>
        <dbReference type="SAM" id="MobiDB-lite"/>
    </source>
</evidence>
<evidence type="ECO:0000313" key="9">
    <source>
        <dbReference type="Proteomes" id="UP000287033"/>
    </source>
</evidence>